<dbReference type="Pfam" id="PF02464">
    <property type="entry name" value="CinA"/>
    <property type="match status" value="1"/>
</dbReference>
<reference evidence="2" key="1">
    <citation type="journal article" date="2021" name="PeerJ">
        <title>Extensive microbial diversity within the chicken gut microbiome revealed by metagenomics and culture.</title>
        <authorList>
            <person name="Gilroy R."/>
            <person name="Ravi A."/>
            <person name="Getino M."/>
            <person name="Pursley I."/>
            <person name="Horton D.L."/>
            <person name="Alikhan N.F."/>
            <person name="Baker D."/>
            <person name="Gharbi K."/>
            <person name="Hall N."/>
            <person name="Watson M."/>
            <person name="Adriaenssens E.M."/>
            <person name="Foster-Nyarko E."/>
            <person name="Jarju S."/>
            <person name="Secka A."/>
            <person name="Antonio M."/>
            <person name="Oren A."/>
            <person name="Chaudhuri R.R."/>
            <person name="La Ragione R."/>
            <person name="Hildebrand F."/>
            <person name="Pallen M.J."/>
        </authorList>
    </citation>
    <scope>NUCLEOTIDE SEQUENCE</scope>
    <source>
        <strain evidence="2">B5_2728</strain>
    </source>
</reference>
<dbReference type="InterPro" id="IPR008136">
    <property type="entry name" value="CinA_C"/>
</dbReference>
<evidence type="ECO:0000313" key="2">
    <source>
        <dbReference type="EMBL" id="MBU3806664.1"/>
    </source>
</evidence>
<proteinExistence type="predicted"/>
<gene>
    <name evidence="2" type="ORF">H9882_07225</name>
</gene>
<name>A0A948WRT5_9FIRM</name>
<evidence type="ECO:0000313" key="3">
    <source>
        <dbReference type="Proteomes" id="UP000713596"/>
    </source>
</evidence>
<dbReference type="Proteomes" id="UP000713596">
    <property type="component" value="Unassembled WGS sequence"/>
</dbReference>
<dbReference type="AlphaFoldDB" id="A0A948WRT5"/>
<dbReference type="SUPFAM" id="SSF142433">
    <property type="entry name" value="CinA-like"/>
    <property type="match status" value="1"/>
</dbReference>
<comment type="caution">
    <text evidence="2">The sequence shown here is derived from an EMBL/GenBank/DDBJ whole genome shotgun (WGS) entry which is preliminary data.</text>
</comment>
<dbReference type="NCBIfam" id="TIGR00199">
    <property type="entry name" value="PncC_domain"/>
    <property type="match status" value="1"/>
</dbReference>
<feature type="domain" description="CinA C-terminal" evidence="1">
    <location>
        <begin position="26"/>
        <end position="176"/>
    </location>
</feature>
<reference evidence="2" key="2">
    <citation type="submission" date="2021-04" db="EMBL/GenBank/DDBJ databases">
        <authorList>
            <person name="Gilroy R."/>
        </authorList>
    </citation>
    <scope>NUCLEOTIDE SEQUENCE</scope>
    <source>
        <strain evidence="2">B5_2728</strain>
    </source>
</reference>
<dbReference type="Gene3D" id="3.90.950.20">
    <property type="entry name" value="CinA-like"/>
    <property type="match status" value="1"/>
</dbReference>
<dbReference type="EMBL" id="JAHLFP010000063">
    <property type="protein sequence ID" value="MBU3806664.1"/>
    <property type="molecule type" value="Genomic_DNA"/>
</dbReference>
<evidence type="ECO:0000259" key="1">
    <source>
        <dbReference type="Pfam" id="PF02464"/>
    </source>
</evidence>
<accession>A0A948WRT5</accession>
<dbReference type="InterPro" id="IPR036653">
    <property type="entry name" value="CinA-like_C"/>
</dbReference>
<sequence length="205" mass="21460">MYPKSETEQMPLSASQTVVELGQATAVAQQLVELLAKQGKSIATAESCTGGLVSQIITQISGASQVFGFGFCTYANQAKEQILGVSIDVLNRYGAVSCPVAAAMCKGAAKVAGADFGIGITGIAGPTGGTPEKPVGLVYVSVCDAQQVWVQRLLLTGKTREQVRHTSAQTALEMALALARGQAPEGDCRRFTLQESAYWNSEKEG</sequence>
<organism evidence="2 3">
    <name type="scientific">Candidatus Allofournierella pullistercoris</name>
    <dbReference type="NCBI Taxonomy" id="2838597"/>
    <lineage>
        <taxon>Bacteria</taxon>
        <taxon>Bacillati</taxon>
        <taxon>Bacillota</taxon>
        <taxon>Clostridia</taxon>
        <taxon>Eubacteriales</taxon>
        <taxon>Oscillospiraceae</taxon>
        <taxon>Allofournierella</taxon>
    </lineage>
</organism>
<protein>
    <submittedName>
        <fullName evidence="2">Nicotinamide-nucleotide amidohydrolase family protein</fullName>
    </submittedName>
</protein>